<organism evidence="3 4">
    <name type="scientific">Elasticomyces elasticus</name>
    <dbReference type="NCBI Taxonomy" id="574655"/>
    <lineage>
        <taxon>Eukaryota</taxon>
        <taxon>Fungi</taxon>
        <taxon>Dikarya</taxon>
        <taxon>Ascomycota</taxon>
        <taxon>Pezizomycotina</taxon>
        <taxon>Dothideomycetes</taxon>
        <taxon>Dothideomycetidae</taxon>
        <taxon>Mycosphaerellales</taxon>
        <taxon>Teratosphaeriaceae</taxon>
        <taxon>Elasticomyces</taxon>
    </lineage>
</organism>
<dbReference type="SUPFAM" id="SSF53474">
    <property type="entry name" value="alpha/beta-Hydrolases"/>
    <property type="match status" value="1"/>
</dbReference>
<proteinExistence type="predicted"/>
<comment type="caution">
    <text evidence="3">The sequence shown here is derived from an EMBL/GenBank/DDBJ whole genome shotgun (WGS) entry which is preliminary data.</text>
</comment>
<dbReference type="InterPro" id="IPR029058">
    <property type="entry name" value="AB_hydrolase_fold"/>
</dbReference>
<accession>A0AAN7W587</accession>
<protein>
    <recommendedName>
        <fullName evidence="2">Alpha/beta hydrolase fold-3 domain-containing protein</fullName>
    </recommendedName>
</protein>
<dbReference type="AlphaFoldDB" id="A0AAN7W587"/>
<sequence>MALGTTHDATLGDAMSSIQVTKKTDRSLVMLILQHLIKPFGPSLVKPKGTVQAGSQRLDATKKAQQRCEIHERRVEEMYMYDMIGKGSQSQKTRAKRIYYLAGGGWQSPPAPQHWALCAEMACKMPDVTVSMVSYPLAPHSAAPVAIPELLRWYHTVLREAEEEGERVIFAGDSAGGNVILALTLYAILQDREARAPAALMAISPSSDLTRSNPDMRTIEKHDPILRIPFVTGSAKAWRGEWDATDPRVSPLYADVSVLAQRDVKVHGISGTYDILGPDAVLFRKKCNEAGVQGEWLEWDKQMHCFALTWSYGLSEGKQAKEWMLDVLRRT</sequence>
<feature type="domain" description="Alpha/beta hydrolase fold-3" evidence="2">
    <location>
        <begin position="99"/>
        <end position="307"/>
    </location>
</feature>
<dbReference type="GO" id="GO:0016787">
    <property type="term" value="F:hydrolase activity"/>
    <property type="evidence" value="ECO:0007669"/>
    <property type="project" value="UniProtKB-KW"/>
</dbReference>
<dbReference type="InterPro" id="IPR013094">
    <property type="entry name" value="AB_hydrolase_3"/>
</dbReference>
<dbReference type="PANTHER" id="PTHR48081:SF8">
    <property type="entry name" value="ALPHA_BETA HYDROLASE FOLD-3 DOMAIN-CONTAINING PROTEIN-RELATED"/>
    <property type="match status" value="1"/>
</dbReference>
<keyword evidence="1" id="KW-0378">Hydrolase</keyword>
<evidence type="ECO:0000313" key="4">
    <source>
        <dbReference type="Proteomes" id="UP001310594"/>
    </source>
</evidence>
<dbReference type="Pfam" id="PF07859">
    <property type="entry name" value="Abhydrolase_3"/>
    <property type="match status" value="1"/>
</dbReference>
<dbReference type="PANTHER" id="PTHR48081">
    <property type="entry name" value="AB HYDROLASE SUPERFAMILY PROTEIN C4A8.06C"/>
    <property type="match status" value="1"/>
</dbReference>
<dbReference type="EMBL" id="JAVRQU010000015">
    <property type="protein sequence ID" value="KAK5694561.1"/>
    <property type="molecule type" value="Genomic_DNA"/>
</dbReference>
<gene>
    <name evidence="3" type="ORF">LTR97_009151</name>
</gene>
<evidence type="ECO:0000256" key="1">
    <source>
        <dbReference type="ARBA" id="ARBA00022801"/>
    </source>
</evidence>
<dbReference type="Proteomes" id="UP001310594">
    <property type="component" value="Unassembled WGS sequence"/>
</dbReference>
<dbReference type="InterPro" id="IPR050300">
    <property type="entry name" value="GDXG_lipolytic_enzyme"/>
</dbReference>
<dbReference type="Gene3D" id="3.40.50.1820">
    <property type="entry name" value="alpha/beta hydrolase"/>
    <property type="match status" value="1"/>
</dbReference>
<name>A0AAN7W587_9PEZI</name>
<evidence type="ECO:0000313" key="3">
    <source>
        <dbReference type="EMBL" id="KAK5694561.1"/>
    </source>
</evidence>
<evidence type="ECO:0000259" key="2">
    <source>
        <dbReference type="Pfam" id="PF07859"/>
    </source>
</evidence>
<reference evidence="3" key="1">
    <citation type="submission" date="2023-08" db="EMBL/GenBank/DDBJ databases">
        <title>Black Yeasts Isolated from many extreme environments.</title>
        <authorList>
            <person name="Coleine C."/>
            <person name="Stajich J.E."/>
            <person name="Selbmann L."/>
        </authorList>
    </citation>
    <scope>NUCLEOTIDE SEQUENCE</scope>
    <source>
        <strain evidence="3">CCFEE 5810</strain>
    </source>
</reference>